<dbReference type="InterPro" id="IPR001849">
    <property type="entry name" value="PH_domain"/>
</dbReference>
<protein>
    <recommendedName>
        <fullName evidence="7">Rho-GAP domain-containing protein</fullName>
    </recommendedName>
</protein>
<comment type="caution">
    <text evidence="5">The sequence shown here is derived from an EMBL/GenBank/DDBJ whole genome shotgun (WGS) entry which is preliminary data.</text>
</comment>
<dbReference type="SUPFAM" id="SSF50729">
    <property type="entry name" value="PH domain-like"/>
    <property type="match status" value="1"/>
</dbReference>
<dbReference type="PROSITE" id="PS50003">
    <property type="entry name" value="PH_DOMAIN"/>
    <property type="match status" value="1"/>
</dbReference>
<dbReference type="GO" id="GO:0007165">
    <property type="term" value="P:signal transduction"/>
    <property type="evidence" value="ECO:0007669"/>
    <property type="project" value="InterPro"/>
</dbReference>
<dbReference type="Pfam" id="PF00620">
    <property type="entry name" value="RhoGAP"/>
    <property type="match status" value="1"/>
</dbReference>
<keyword evidence="6" id="KW-1185">Reference proteome</keyword>
<dbReference type="Gene3D" id="2.30.29.30">
    <property type="entry name" value="Pleckstrin-homology domain (PH domain)/Phosphotyrosine-binding domain (PTB)"/>
    <property type="match status" value="1"/>
</dbReference>
<accession>A0A3S0ZRQ4</accession>
<dbReference type="InterPro" id="IPR008936">
    <property type="entry name" value="Rho_GTPase_activation_prot"/>
</dbReference>
<evidence type="ECO:0008006" key="7">
    <source>
        <dbReference type="Google" id="ProtNLM"/>
    </source>
</evidence>
<evidence type="ECO:0000256" key="2">
    <source>
        <dbReference type="SAM" id="MobiDB-lite"/>
    </source>
</evidence>
<sequence length="648" mass="72410">MNRRKDKDLRGWLRRKGGRMNTWSRRWFVLTDRFLFMYAREEETKSSDCITLDEHIIVEPPVDLHEPKRVYFDIVTDSSRSPSETVLSLCAESEEEKKVWIRALKRALYADKGGALFSQSLEEILSWGPQAGTQIPFIITECVEYLVKNALDVEGIFRLPGRQSVIKDIISRFERAQKVNFDEEETDVHAVASVLKAFLRDLPDSIIPCSLFQRFMNFALRFQGATCETEKGAVVGELASAMSAIPKDNYVILKYICRFLQEVGLHESENKMSMMNLGTVFGYNIIRHIDKENSELFLCTADLSQNLVYMLINYYPVVFALEYSDHGTVANNVPIGDLLRMSSVLDIPPVLPQTPSLGSPSHVADLEGIDFVHGLHPPSSHGPSITSLLNDDDSAFLNSAEVQEEIARRPSLLRVMSQPIGSSRSLPASPTVSSPPVAPERKSKKLSRRRGVSERRRPEGIVVVSGEGAPNGPLSPQGHPSPAGVNSEDVIAALAKANLLHTNNAGDADGASPDTESSEPACGDHSETQNGSTGNPRPVPSVRRHRIDSSDNRIKFLQQQVEQLTEELSEQKKQQRKQVSALQSQLLDIMDKYEKRVQALEAQRRSETDRLEAKLRTEQEACASAVACTIQLKEELHRYQMQYGELPS</sequence>
<evidence type="ECO:0000313" key="6">
    <source>
        <dbReference type="Proteomes" id="UP000271974"/>
    </source>
</evidence>
<dbReference type="Pfam" id="PF00169">
    <property type="entry name" value="PH"/>
    <property type="match status" value="1"/>
</dbReference>
<dbReference type="SMART" id="SM00233">
    <property type="entry name" value="PH"/>
    <property type="match status" value="1"/>
</dbReference>
<gene>
    <name evidence="5" type="ORF">EGW08_018528</name>
</gene>
<dbReference type="InterPro" id="IPR051025">
    <property type="entry name" value="RhoGAP"/>
</dbReference>
<dbReference type="AlphaFoldDB" id="A0A3S0ZRQ4"/>
<dbReference type="InterPro" id="IPR000198">
    <property type="entry name" value="RhoGAP_dom"/>
</dbReference>
<dbReference type="GO" id="GO:0051056">
    <property type="term" value="P:regulation of small GTPase mediated signal transduction"/>
    <property type="evidence" value="ECO:0007669"/>
    <property type="project" value="UniProtKB-ARBA"/>
</dbReference>
<keyword evidence="1" id="KW-0343">GTPase activation</keyword>
<feature type="region of interest" description="Disordered" evidence="2">
    <location>
        <begin position="503"/>
        <end position="551"/>
    </location>
</feature>
<feature type="region of interest" description="Disordered" evidence="2">
    <location>
        <begin position="420"/>
        <end position="485"/>
    </location>
</feature>
<dbReference type="PANTHER" id="PTHR15228:SF24">
    <property type="entry name" value="RHO-GAP DOMAIN-CONTAINING PROTEIN"/>
    <property type="match status" value="1"/>
</dbReference>
<dbReference type="SUPFAM" id="SSF48350">
    <property type="entry name" value="GTPase activation domain, GAP"/>
    <property type="match status" value="1"/>
</dbReference>
<feature type="compositionally biased region" description="Low complexity" evidence="2">
    <location>
        <begin position="425"/>
        <end position="435"/>
    </location>
</feature>
<dbReference type="PANTHER" id="PTHR15228">
    <property type="entry name" value="SPERMATHECAL PHYSIOLOGY VARIANT"/>
    <property type="match status" value="1"/>
</dbReference>
<feature type="domain" description="PH" evidence="3">
    <location>
        <begin position="6"/>
        <end position="109"/>
    </location>
</feature>
<evidence type="ECO:0000313" key="5">
    <source>
        <dbReference type="EMBL" id="RUS73722.1"/>
    </source>
</evidence>
<evidence type="ECO:0000259" key="4">
    <source>
        <dbReference type="PROSITE" id="PS50238"/>
    </source>
</evidence>
<dbReference type="GO" id="GO:0005096">
    <property type="term" value="F:GTPase activator activity"/>
    <property type="evidence" value="ECO:0007669"/>
    <property type="project" value="UniProtKB-KW"/>
</dbReference>
<feature type="domain" description="Rho-GAP" evidence="4">
    <location>
        <begin position="119"/>
        <end position="319"/>
    </location>
</feature>
<dbReference type="InterPro" id="IPR011993">
    <property type="entry name" value="PH-like_dom_sf"/>
</dbReference>
<evidence type="ECO:0000256" key="1">
    <source>
        <dbReference type="ARBA" id="ARBA00022468"/>
    </source>
</evidence>
<dbReference type="EMBL" id="RQTK01000907">
    <property type="protein sequence ID" value="RUS73722.1"/>
    <property type="molecule type" value="Genomic_DNA"/>
</dbReference>
<dbReference type="STRING" id="188477.A0A3S0ZRQ4"/>
<dbReference type="SMART" id="SM00324">
    <property type="entry name" value="RhoGAP"/>
    <property type="match status" value="1"/>
</dbReference>
<dbReference type="Proteomes" id="UP000271974">
    <property type="component" value="Unassembled WGS sequence"/>
</dbReference>
<organism evidence="5 6">
    <name type="scientific">Elysia chlorotica</name>
    <name type="common">Eastern emerald elysia</name>
    <name type="synonym">Sea slug</name>
    <dbReference type="NCBI Taxonomy" id="188477"/>
    <lineage>
        <taxon>Eukaryota</taxon>
        <taxon>Metazoa</taxon>
        <taxon>Spiralia</taxon>
        <taxon>Lophotrochozoa</taxon>
        <taxon>Mollusca</taxon>
        <taxon>Gastropoda</taxon>
        <taxon>Heterobranchia</taxon>
        <taxon>Euthyneura</taxon>
        <taxon>Panpulmonata</taxon>
        <taxon>Sacoglossa</taxon>
        <taxon>Placobranchoidea</taxon>
        <taxon>Plakobranchidae</taxon>
        <taxon>Elysia</taxon>
    </lineage>
</organism>
<dbReference type="OrthoDB" id="185175at2759"/>
<name>A0A3S0ZRQ4_ELYCH</name>
<dbReference type="Gene3D" id="1.10.555.10">
    <property type="entry name" value="Rho GTPase activation protein"/>
    <property type="match status" value="1"/>
</dbReference>
<reference evidence="5 6" key="1">
    <citation type="submission" date="2019-01" db="EMBL/GenBank/DDBJ databases">
        <title>A draft genome assembly of the solar-powered sea slug Elysia chlorotica.</title>
        <authorList>
            <person name="Cai H."/>
            <person name="Li Q."/>
            <person name="Fang X."/>
            <person name="Li J."/>
            <person name="Curtis N.E."/>
            <person name="Altenburger A."/>
            <person name="Shibata T."/>
            <person name="Feng M."/>
            <person name="Maeda T."/>
            <person name="Schwartz J.A."/>
            <person name="Shigenobu S."/>
            <person name="Lundholm N."/>
            <person name="Nishiyama T."/>
            <person name="Yang H."/>
            <person name="Hasebe M."/>
            <person name="Li S."/>
            <person name="Pierce S.K."/>
            <person name="Wang J."/>
        </authorList>
    </citation>
    <scope>NUCLEOTIDE SEQUENCE [LARGE SCALE GENOMIC DNA]</scope>
    <source>
        <strain evidence="5">EC2010</strain>
        <tissue evidence="5">Whole organism of an adult</tissue>
    </source>
</reference>
<dbReference type="PROSITE" id="PS50238">
    <property type="entry name" value="RHOGAP"/>
    <property type="match status" value="1"/>
</dbReference>
<evidence type="ECO:0000259" key="3">
    <source>
        <dbReference type="PROSITE" id="PS50003"/>
    </source>
</evidence>
<proteinExistence type="predicted"/>